<feature type="region of interest" description="Disordered" evidence="1">
    <location>
        <begin position="684"/>
        <end position="745"/>
    </location>
</feature>
<protein>
    <submittedName>
        <fullName evidence="3">Uncharacterized protein</fullName>
    </submittedName>
</protein>
<evidence type="ECO:0000256" key="1">
    <source>
        <dbReference type="SAM" id="MobiDB-lite"/>
    </source>
</evidence>
<feature type="compositionally biased region" description="Acidic residues" evidence="1">
    <location>
        <begin position="520"/>
        <end position="538"/>
    </location>
</feature>
<feature type="chain" id="PRO_5012291487" evidence="2">
    <location>
        <begin position="18"/>
        <end position="855"/>
    </location>
</feature>
<feature type="compositionally biased region" description="Basic residues" evidence="1">
    <location>
        <begin position="496"/>
        <end position="507"/>
    </location>
</feature>
<feature type="region of interest" description="Disordered" evidence="1">
    <location>
        <begin position="205"/>
        <end position="230"/>
    </location>
</feature>
<feature type="region of interest" description="Disordered" evidence="1">
    <location>
        <begin position="436"/>
        <end position="459"/>
    </location>
</feature>
<accession>A0A2A4JVF4</accession>
<evidence type="ECO:0000313" key="3">
    <source>
        <dbReference type="EMBL" id="PCG76005.1"/>
    </source>
</evidence>
<feature type="compositionally biased region" description="Basic and acidic residues" evidence="1">
    <location>
        <begin position="649"/>
        <end position="663"/>
    </location>
</feature>
<feature type="compositionally biased region" description="Acidic residues" evidence="1">
    <location>
        <begin position="60"/>
        <end position="74"/>
    </location>
</feature>
<feature type="region of interest" description="Disordered" evidence="1">
    <location>
        <begin position="39"/>
        <end position="119"/>
    </location>
</feature>
<feature type="compositionally biased region" description="Basic and acidic residues" evidence="1">
    <location>
        <begin position="109"/>
        <end position="119"/>
    </location>
</feature>
<feature type="region of interest" description="Disordered" evidence="1">
    <location>
        <begin position="641"/>
        <end position="665"/>
    </location>
</feature>
<dbReference type="EMBL" id="NWSH01000500">
    <property type="protein sequence ID" value="PCG76005.1"/>
    <property type="molecule type" value="Genomic_DNA"/>
</dbReference>
<organism evidence="3">
    <name type="scientific">Heliothis virescens</name>
    <name type="common">Tobacco budworm moth</name>
    <dbReference type="NCBI Taxonomy" id="7102"/>
    <lineage>
        <taxon>Eukaryota</taxon>
        <taxon>Metazoa</taxon>
        <taxon>Ecdysozoa</taxon>
        <taxon>Arthropoda</taxon>
        <taxon>Hexapoda</taxon>
        <taxon>Insecta</taxon>
        <taxon>Pterygota</taxon>
        <taxon>Neoptera</taxon>
        <taxon>Endopterygota</taxon>
        <taxon>Lepidoptera</taxon>
        <taxon>Glossata</taxon>
        <taxon>Ditrysia</taxon>
        <taxon>Noctuoidea</taxon>
        <taxon>Noctuidae</taxon>
        <taxon>Heliothinae</taxon>
        <taxon>Heliothis</taxon>
    </lineage>
</organism>
<feature type="compositionally biased region" description="Polar residues" evidence="1">
    <location>
        <begin position="41"/>
        <end position="59"/>
    </location>
</feature>
<proteinExistence type="predicted"/>
<feature type="compositionally biased region" description="Polar residues" evidence="1">
    <location>
        <begin position="545"/>
        <end position="557"/>
    </location>
</feature>
<evidence type="ECO:0000256" key="2">
    <source>
        <dbReference type="SAM" id="SignalP"/>
    </source>
</evidence>
<comment type="caution">
    <text evidence="3">The sequence shown here is derived from an EMBL/GenBank/DDBJ whole genome shotgun (WGS) entry which is preliminary data.</text>
</comment>
<feature type="region of interest" description="Disordered" evidence="1">
    <location>
        <begin position="253"/>
        <end position="281"/>
    </location>
</feature>
<gene>
    <name evidence="3" type="ORF">B5V51_10525</name>
</gene>
<dbReference type="AlphaFoldDB" id="A0A2A4JVF4"/>
<sequence length="855" mass="98366">MDLALFVLILQIGFNAALNYRHNNQIAIIRSQLLNHEPSRRSSSYNRYLQPTTRTFLDSDSQESDFDYTSDEENSGYRSSSSYERKKNPTQYDNKADNVASPEPTPGRLDSDKHVEPLDTVKDKDLRRLYLGRRTLNRRHAVTPTDDIKNLEDAVHRRAANYLKLLLTIVEEKNNRRNLNDEHKDSINNLATSRENFLDSHLIEPANSKKLNHEDRNSHESDSKYYLPQSQRRTGNIDAALFMPVLRSQIRLPEPLKPSKSKVSNRNVDDDDVDENDEDDYDYDYEYKDSIELPSVDQERSVDDLKDSYVQSFIEIKPIIESLLATYDDANNKNNTVAIEALLDKLRSFTNLTAEDEEDTDEAVSLRLSDLEDFKTPRAKNHDGKINGQKDNKNTVRLLISPIEKVMIDENGSSNFSAKLADLEIIPVKLRVGIPSDKQNRKEQHESHKKRLRSQVMRFRNSDNLNAEIQMLRNLKQNLLKNLDIREDHKNLKSEKCHKHLRNKNNHKHDDDESIASNNDSEDDYDSDFDDNFADDESGDRSKSLNKTHSSQENTIKISEKENDNKTNVTHEPLTSAGEEDDGSEANTTLHLEFPWNDQPSPSDNNNTSSEGDIEEFLRNYTKHKAEDYAVDLQNPFVSLGNTSEIANSDDKSTNETALHKDEGEDQPLDFEYLWKSVIGSESNKSHVEIADSKNDTVDNELRSHEKDKDDNSTPENPVRSKDKSDEGTSTEKIQTRSSDPLYEHPLLRQNAQENDKGPWDDSMDNFLRQIDSKLNPSRSGNKNEYILAEKYLRDAGEVPDISEEGQAFIMVPLDRRPHHRLRSNKDLPFILSQLSPQIRSKTYNDTIIFRDTDD</sequence>
<name>A0A2A4JVF4_HELVI</name>
<feature type="region of interest" description="Disordered" evidence="1">
    <location>
        <begin position="494"/>
        <end position="585"/>
    </location>
</feature>
<feature type="signal peptide" evidence="2">
    <location>
        <begin position="1"/>
        <end position="17"/>
    </location>
</feature>
<reference evidence="3" key="1">
    <citation type="submission" date="2017-09" db="EMBL/GenBank/DDBJ databases">
        <title>Contemporary evolution of a Lepidopteran species, Heliothis virescens, in response to modern agricultural practices.</title>
        <authorList>
            <person name="Fritz M.L."/>
            <person name="Deyonke A.M."/>
            <person name="Papanicolaou A."/>
            <person name="Micinski S."/>
            <person name="Westbrook J."/>
            <person name="Gould F."/>
        </authorList>
    </citation>
    <scope>NUCLEOTIDE SEQUENCE [LARGE SCALE GENOMIC DNA]</scope>
    <source>
        <strain evidence="3">HvINT-</strain>
        <tissue evidence="3">Whole body</tissue>
    </source>
</reference>
<feature type="compositionally biased region" description="Acidic residues" evidence="1">
    <location>
        <begin position="269"/>
        <end position="281"/>
    </location>
</feature>
<feature type="compositionally biased region" description="Basic and acidic residues" evidence="1">
    <location>
        <begin position="211"/>
        <end position="223"/>
    </location>
</feature>
<keyword evidence="2" id="KW-0732">Signal</keyword>
<feature type="compositionally biased region" description="Basic and acidic residues" evidence="1">
    <location>
        <begin position="684"/>
        <end position="712"/>
    </location>
</feature>